<feature type="domain" description="ABC transporter" evidence="3">
    <location>
        <begin position="372"/>
        <end position="678"/>
    </location>
</feature>
<reference evidence="4 5" key="1">
    <citation type="journal article" date="2014" name="BMC Genomics">
        <title>Adaptive genomic structural variation in the grape powdery mildew pathogen, Erysiphe necator.</title>
        <authorList>
            <person name="Jones L."/>
            <person name="Riaz S."/>
            <person name="Morales-Cruz A."/>
            <person name="Amrine K.C."/>
            <person name="McGuire B."/>
            <person name="Gubler W.D."/>
            <person name="Walker M.A."/>
            <person name="Cantu D."/>
        </authorList>
    </citation>
    <scope>NUCLEOTIDE SEQUENCE [LARGE SCALE GENOMIC DNA]</scope>
    <source>
        <strain evidence="5">c</strain>
    </source>
</reference>
<dbReference type="PROSITE" id="PS50893">
    <property type="entry name" value="ABC_TRANSPORTER_2"/>
    <property type="match status" value="2"/>
</dbReference>
<keyword evidence="1" id="KW-0547">Nucleotide-binding</keyword>
<evidence type="ECO:0000259" key="3">
    <source>
        <dbReference type="PROSITE" id="PS50893"/>
    </source>
</evidence>
<accession>A0A0B1P8V1</accession>
<organism evidence="4 5">
    <name type="scientific">Uncinula necator</name>
    <name type="common">Grape powdery mildew</name>
    <dbReference type="NCBI Taxonomy" id="52586"/>
    <lineage>
        <taxon>Eukaryota</taxon>
        <taxon>Fungi</taxon>
        <taxon>Dikarya</taxon>
        <taxon>Ascomycota</taxon>
        <taxon>Pezizomycotina</taxon>
        <taxon>Leotiomycetes</taxon>
        <taxon>Erysiphales</taxon>
        <taxon>Erysiphaceae</taxon>
        <taxon>Erysiphe</taxon>
    </lineage>
</organism>
<evidence type="ECO:0000256" key="1">
    <source>
        <dbReference type="ARBA" id="ARBA00022741"/>
    </source>
</evidence>
<comment type="caution">
    <text evidence="4">The sequence shown here is derived from an EMBL/GenBank/DDBJ whole genome shotgun (WGS) entry which is preliminary data.</text>
</comment>
<dbReference type="PANTHER" id="PTHR43514">
    <property type="entry name" value="ABC TRANSPORTER I FAMILY MEMBER 10"/>
    <property type="match status" value="1"/>
</dbReference>
<evidence type="ECO:0000313" key="4">
    <source>
        <dbReference type="EMBL" id="KHJ33099.1"/>
    </source>
</evidence>
<dbReference type="InterPro" id="IPR050334">
    <property type="entry name" value="Molybdenum_import_ModC"/>
</dbReference>
<keyword evidence="5" id="KW-1185">Reference proteome</keyword>
<dbReference type="GO" id="GO:0005739">
    <property type="term" value="C:mitochondrion"/>
    <property type="evidence" value="ECO:0007669"/>
    <property type="project" value="TreeGrafter"/>
</dbReference>
<dbReference type="InterPro" id="IPR003439">
    <property type="entry name" value="ABC_transporter-like_ATP-bd"/>
</dbReference>
<dbReference type="AlphaFoldDB" id="A0A0B1P8V1"/>
<dbReference type="InterPro" id="IPR027417">
    <property type="entry name" value="P-loop_NTPase"/>
</dbReference>
<gene>
    <name evidence="4" type="ORF">EV44_g5767</name>
</gene>
<protein>
    <submittedName>
        <fullName evidence="4">Putative abc transporter protein</fullName>
    </submittedName>
</protein>
<dbReference type="Proteomes" id="UP000030854">
    <property type="component" value="Unassembled WGS sequence"/>
</dbReference>
<sequence length="679" mass="77707">MRIIRTNFRLEWPSSRQFSALSQAPIVKIIDGTFYRRHPNSTNGHTQTNKPLFANLNFELKSFPDREEHWAIVGPSSSGKTTLLEVLNGEHICVPPTARSFPFLDGKTENLSRNSLFNPQTAIKLVKFDSDNGLDSQIIRGAYLSARYETRRENEDFCLRDYLEGNTELNPMPNTSETKSYPLGLRWLVGELGLIEFMDMPVLNLSNGQKRRARIAKALLKNPDILLLDEPFAGLDPITLLDLKSMLYTLVKAHNQRLLISLRPQDQLPQWITHAIYLSDGECHIKRMGPVKNIFYKQIKHRNQREDVKSTEIGVNEENSKNKVWNQKIGRTYTDHMMNRDHITTGSTNDVNGRHDDIVRGEPIIEMEGVKLEYPNMQFFGHWPQKNSDETSKIVSHNGLWWTVRRGERWGIFGPNGSGKTTLLSLITSDHPQTYALPIKLFGQSRLPEPGKLGISIFQLQAKIGHSSPELHAHMPRSFNLRQVLESAWSDTPQGSPNLNCEAQKRIDAFLRWFEYDLCPKSTVRAENFPCERATYWADKLLFGKIPSSSQKIAMFLRAIIKEPDIIILDEAFSCLDDVVRNRCKLFLEYGERRRLLSDATSMNTSSSTINLETDHLKNIEFGGLKNHQVLLCVSHDSEEVPNCIKKWIYLPSPKTKSSARFGHIKGSLKDNWNNIWGI</sequence>
<proteinExistence type="predicted"/>
<dbReference type="Gene3D" id="3.40.50.300">
    <property type="entry name" value="P-loop containing nucleotide triphosphate hydrolases"/>
    <property type="match status" value="2"/>
</dbReference>
<keyword evidence="2" id="KW-0067">ATP-binding</keyword>
<dbReference type="HOGENOM" id="CLU_000604_45_1_1"/>
<feature type="domain" description="ABC transporter" evidence="3">
    <location>
        <begin position="27"/>
        <end position="307"/>
    </location>
</feature>
<dbReference type="SMART" id="SM00382">
    <property type="entry name" value="AAA"/>
    <property type="match status" value="2"/>
</dbReference>
<dbReference type="STRING" id="52586.A0A0B1P8V1"/>
<dbReference type="SUPFAM" id="SSF52540">
    <property type="entry name" value="P-loop containing nucleoside triphosphate hydrolases"/>
    <property type="match status" value="2"/>
</dbReference>
<dbReference type="PANTHER" id="PTHR43514:SF4">
    <property type="entry name" value="ABC TRANSPORTER I FAMILY MEMBER 10"/>
    <property type="match status" value="1"/>
</dbReference>
<dbReference type="GO" id="GO:0016887">
    <property type="term" value="F:ATP hydrolysis activity"/>
    <property type="evidence" value="ECO:0007669"/>
    <property type="project" value="InterPro"/>
</dbReference>
<evidence type="ECO:0000256" key="2">
    <source>
        <dbReference type="ARBA" id="ARBA00022840"/>
    </source>
</evidence>
<dbReference type="Pfam" id="PF00005">
    <property type="entry name" value="ABC_tran"/>
    <property type="match status" value="2"/>
</dbReference>
<dbReference type="GO" id="GO:0005524">
    <property type="term" value="F:ATP binding"/>
    <property type="evidence" value="ECO:0007669"/>
    <property type="project" value="UniProtKB-KW"/>
</dbReference>
<evidence type="ECO:0000313" key="5">
    <source>
        <dbReference type="Proteomes" id="UP000030854"/>
    </source>
</evidence>
<dbReference type="InterPro" id="IPR003593">
    <property type="entry name" value="AAA+_ATPase"/>
</dbReference>
<dbReference type="OMA" id="VRYYMRL"/>
<name>A0A0B1P8V1_UNCNE</name>
<dbReference type="EMBL" id="JNVN01001621">
    <property type="protein sequence ID" value="KHJ33099.1"/>
    <property type="molecule type" value="Genomic_DNA"/>
</dbReference>